<dbReference type="EC" id="2.7.8.7" evidence="8"/>
<dbReference type="Proteomes" id="UP000020218">
    <property type="component" value="Unassembled WGS sequence"/>
</dbReference>
<evidence type="ECO:0000256" key="4">
    <source>
        <dbReference type="ARBA" id="ARBA00022832"/>
    </source>
</evidence>
<dbReference type="InterPro" id="IPR008278">
    <property type="entry name" value="4-PPantetheinyl_Trfase_dom"/>
</dbReference>
<keyword evidence="11" id="KW-1185">Reference proteome</keyword>
<dbReference type="GO" id="GO:0006633">
    <property type="term" value="P:fatty acid biosynthetic process"/>
    <property type="evidence" value="ECO:0007669"/>
    <property type="project" value="UniProtKB-UniRule"/>
</dbReference>
<dbReference type="InterPro" id="IPR037143">
    <property type="entry name" value="4-PPantetheinyl_Trfase_dom_sf"/>
</dbReference>
<dbReference type="PATRIC" id="fig|1454001.3.peg.2061"/>
<evidence type="ECO:0000256" key="8">
    <source>
        <dbReference type="HAMAP-Rule" id="MF_00101"/>
    </source>
</evidence>
<evidence type="ECO:0000259" key="9">
    <source>
        <dbReference type="Pfam" id="PF01648"/>
    </source>
</evidence>
<feature type="binding site" evidence="8">
    <location>
        <position position="8"/>
    </location>
    <ligand>
        <name>Mg(2+)</name>
        <dbReference type="ChEBI" id="CHEBI:18420"/>
    </ligand>
</feature>
<dbReference type="NCBIfam" id="TIGR00556">
    <property type="entry name" value="pantethn_trn"/>
    <property type="match status" value="1"/>
</dbReference>
<comment type="similarity">
    <text evidence="8">Belongs to the P-Pant transferase superfamily. AcpS family.</text>
</comment>
<keyword evidence="4 8" id="KW-0276">Fatty acid metabolism</keyword>
<keyword evidence="5 8" id="KW-0460">Magnesium</keyword>
<evidence type="ECO:0000256" key="2">
    <source>
        <dbReference type="ARBA" id="ARBA00022679"/>
    </source>
</evidence>
<feature type="domain" description="4'-phosphopantetheinyl transferase" evidence="9">
    <location>
        <begin position="4"/>
        <end position="119"/>
    </location>
</feature>
<keyword evidence="3 8" id="KW-0479">Metal-binding</keyword>
<gene>
    <name evidence="8 10" type="primary">acpS</name>
    <name evidence="10" type="ORF">AW08_02018</name>
</gene>
<dbReference type="GO" id="GO:0008897">
    <property type="term" value="F:holo-[acyl-carrier-protein] synthase activity"/>
    <property type="evidence" value="ECO:0007669"/>
    <property type="project" value="UniProtKB-UniRule"/>
</dbReference>
<dbReference type="EMBL" id="JFAX01000010">
    <property type="protein sequence ID" value="EXI67462.1"/>
    <property type="molecule type" value="Genomic_DNA"/>
</dbReference>
<keyword evidence="1 8" id="KW-0444">Lipid biosynthesis</keyword>
<feature type="binding site" evidence="8">
    <location>
        <position position="57"/>
    </location>
    <ligand>
        <name>Mg(2+)</name>
        <dbReference type="ChEBI" id="CHEBI:18420"/>
    </ligand>
</feature>
<dbReference type="GO" id="GO:0000287">
    <property type="term" value="F:magnesium ion binding"/>
    <property type="evidence" value="ECO:0007669"/>
    <property type="project" value="UniProtKB-UniRule"/>
</dbReference>
<evidence type="ECO:0000256" key="1">
    <source>
        <dbReference type="ARBA" id="ARBA00022516"/>
    </source>
</evidence>
<evidence type="ECO:0000256" key="5">
    <source>
        <dbReference type="ARBA" id="ARBA00022842"/>
    </source>
</evidence>
<dbReference type="SUPFAM" id="SSF56214">
    <property type="entry name" value="4'-phosphopantetheinyl transferase"/>
    <property type="match status" value="1"/>
</dbReference>
<dbReference type="GO" id="GO:0005737">
    <property type="term" value="C:cytoplasm"/>
    <property type="evidence" value="ECO:0007669"/>
    <property type="project" value="UniProtKB-SubCell"/>
</dbReference>
<keyword evidence="7 8" id="KW-0275">Fatty acid biosynthesis</keyword>
<name>A0A011NSC7_9PROT</name>
<reference evidence="10" key="1">
    <citation type="submission" date="2014-02" db="EMBL/GenBank/DDBJ databases">
        <title>Expanding our view of genomic diversity in Candidatus Accumulibacter clades.</title>
        <authorList>
            <person name="Skennerton C.T."/>
            <person name="Barr J.J."/>
            <person name="Slater F.R."/>
            <person name="Bond P.L."/>
            <person name="Tyson G.W."/>
        </authorList>
    </citation>
    <scope>NUCLEOTIDE SEQUENCE [LARGE SCALE GENOMIC DNA]</scope>
</reference>
<comment type="catalytic activity">
    <reaction evidence="8">
        <text>apo-[ACP] + CoA = holo-[ACP] + adenosine 3',5'-bisphosphate + H(+)</text>
        <dbReference type="Rhea" id="RHEA:12068"/>
        <dbReference type="Rhea" id="RHEA-COMP:9685"/>
        <dbReference type="Rhea" id="RHEA-COMP:9690"/>
        <dbReference type="ChEBI" id="CHEBI:15378"/>
        <dbReference type="ChEBI" id="CHEBI:29999"/>
        <dbReference type="ChEBI" id="CHEBI:57287"/>
        <dbReference type="ChEBI" id="CHEBI:58343"/>
        <dbReference type="ChEBI" id="CHEBI:64479"/>
        <dbReference type="EC" id="2.7.8.7"/>
    </reaction>
</comment>
<evidence type="ECO:0000313" key="10">
    <source>
        <dbReference type="EMBL" id="EXI67462.1"/>
    </source>
</evidence>
<dbReference type="HAMAP" id="MF_00101">
    <property type="entry name" value="AcpS"/>
    <property type="match status" value="1"/>
</dbReference>
<evidence type="ECO:0000256" key="7">
    <source>
        <dbReference type="ARBA" id="ARBA00023160"/>
    </source>
</evidence>
<comment type="function">
    <text evidence="8">Transfers the 4'-phosphopantetheine moiety from coenzyme A to a Ser of acyl-carrier-protein.</text>
</comment>
<comment type="caution">
    <text evidence="10">The sequence shown here is derived from an EMBL/GenBank/DDBJ whole genome shotgun (WGS) entry which is preliminary data.</text>
</comment>
<dbReference type="InterPro" id="IPR004568">
    <property type="entry name" value="Ppantetheine-prot_Trfase_dom"/>
</dbReference>
<organism evidence="10 11">
    <name type="scientific">Candidatus Accumulibacter adjunctus</name>
    <dbReference type="NCBI Taxonomy" id="1454001"/>
    <lineage>
        <taxon>Bacteria</taxon>
        <taxon>Pseudomonadati</taxon>
        <taxon>Pseudomonadota</taxon>
        <taxon>Betaproteobacteria</taxon>
        <taxon>Candidatus Accumulibacter</taxon>
    </lineage>
</organism>
<dbReference type="STRING" id="1454001.AW08_02018"/>
<keyword evidence="6 8" id="KW-0443">Lipid metabolism</keyword>
<keyword evidence="2 8" id="KW-0808">Transferase</keyword>
<dbReference type="AlphaFoldDB" id="A0A011NSC7"/>
<evidence type="ECO:0000256" key="3">
    <source>
        <dbReference type="ARBA" id="ARBA00022723"/>
    </source>
</evidence>
<evidence type="ECO:0000313" key="11">
    <source>
        <dbReference type="Proteomes" id="UP000020218"/>
    </source>
</evidence>
<proteinExistence type="inferred from homology"/>
<dbReference type="InterPro" id="IPR002582">
    <property type="entry name" value="ACPS"/>
</dbReference>
<evidence type="ECO:0000256" key="6">
    <source>
        <dbReference type="ARBA" id="ARBA00023098"/>
    </source>
</evidence>
<dbReference type="Gene3D" id="3.90.470.20">
    <property type="entry name" value="4'-phosphopantetheinyl transferase domain"/>
    <property type="match status" value="1"/>
</dbReference>
<dbReference type="NCBIfam" id="TIGR00516">
    <property type="entry name" value="acpS"/>
    <property type="match status" value="1"/>
</dbReference>
<accession>A0A011NSC7</accession>
<comment type="subcellular location">
    <subcellularLocation>
        <location evidence="8">Cytoplasm</location>
    </subcellularLocation>
</comment>
<dbReference type="Pfam" id="PF01648">
    <property type="entry name" value="ACPS"/>
    <property type="match status" value="1"/>
</dbReference>
<sequence>MIAGVGTDIVAVARLGSLHRRHGERALRRILSPAECVEFAAVRDPARFLAKRFAAKEALGKALGIGLVAPATLPNIGVTHDARGRPVFVYAPPLAAHLAQRRLVAHLSISDENDYAVAFVVLEQSLEPS</sequence>
<keyword evidence="8" id="KW-0963">Cytoplasm</keyword>
<comment type="cofactor">
    <cofactor evidence="8">
        <name>Mg(2+)</name>
        <dbReference type="ChEBI" id="CHEBI:18420"/>
    </cofactor>
</comment>
<protein>
    <recommendedName>
        <fullName evidence="8">Holo-[acyl-carrier-protein] synthase</fullName>
        <shortName evidence="8">Holo-ACP synthase</shortName>
        <ecNumber evidence="8">2.7.8.7</ecNumber>
    </recommendedName>
    <alternativeName>
        <fullName evidence="8">4'-phosphopantetheinyl transferase AcpS</fullName>
    </alternativeName>
</protein>